<comment type="caution">
    <text evidence="2">The sequence shown here is derived from an EMBL/GenBank/DDBJ whole genome shotgun (WGS) entry which is preliminary data.</text>
</comment>
<evidence type="ECO:0000256" key="1">
    <source>
        <dbReference type="SAM" id="MobiDB-lite"/>
    </source>
</evidence>
<name>A0AAD8KXZ0_TARER</name>
<feature type="region of interest" description="Disordered" evidence="1">
    <location>
        <begin position="248"/>
        <end position="286"/>
    </location>
</feature>
<dbReference type="Proteomes" id="UP001229421">
    <property type="component" value="Unassembled WGS sequence"/>
</dbReference>
<organism evidence="2 3">
    <name type="scientific">Tagetes erecta</name>
    <name type="common">African marigold</name>
    <dbReference type="NCBI Taxonomy" id="13708"/>
    <lineage>
        <taxon>Eukaryota</taxon>
        <taxon>Viridiplantae</taxon>
        <taxon>Streptophyta</taxon>
        <taxon>Embryophyta</taxon>
        <taxon>Tracheophyta</taxon>
        <taxon>Spermatophyta</taxon>
        <taxon>Magnoliopsida</taxon>
        <taxon>eudicotyledons</taxon>
        <taxon>Gunneridae</taxon>
        <taxon>Pentapetalae</taxon>
        <taxon>asterids</taxon>
        <taxon>campanulids</taxon>
        <taxon>Asterales</taxon>
        <taxon>Asteraceae</taxon>
        <taxon>Asteroideae</taxon>
        <taxon>Heliantheae alliance</taxon>
        <taxon>Tageteae</taxon>
        <taxon>Tagetes</taxon>
    </lineage>
</organism>
<dbReference type="AlphaFoldDB" id="A0AAD8KXZ0"/>
<reference evidence="2" key="1">
    <citation type="journal article" date="2023" name="bioRxiv">
        <title>Improved chromosome-level genome assembly for marigold (Tagetes erecta).</title>
        <authorList>
            <person name="Jiang F."/>
            <person name="Yuan L."/>
            <person name="Wang S."/>
            <person name="Wang H."/>
            <person name="Xu D."/>
            <person name="Wang A."/>
            <person name="Fan W."/>
        </authorList>
    </citation>
    <scope>NUCLEOTIDE SEQUENCE</scope>
    <source>
        <strain evidence="2">WSJ</strain>
        <tissue evidence="2">Leaf</tissue>
    </source>
</reference>
<evidence type="ECO:0000313" key="2">
    <source>
        <dbReference type="EMBL" id="KAK1431765.1"/>
    </source>
</evidence>
<accession>A0AAD8KXZ0</accession>
<sequence length="785" mass="90556">MNVSVHPSRICAKVSGFDLEFTKADLARILRLEDDVGDEVRMTAEEVYGALRTAGYEGPMPGEKKMEFVKSYLIKEWRYIAHVFIMCLDHRKGGTDGLNLDWARAMVLFCRGQKANLAKLIYNYMLENIHATKVSKWLMYPRFIQMILNDKLPDLPIVGDELKIWEMHSSIFRDCKSVRSDSVGRTSFLWENMYHADRWVHIQRLMENERKRGGENIEVVEKRIKKRKPYAKEKDYSFDREVDEIQAEIDAGRENRTKRKSDAPTEASKKAKHDIPGTSTEPVSELKGEIDSLKAELVDLKGKYADLETQDVEKSTVIFEMGRMMKDQQCLIVRIFKELNSLKEKDGSEHAMSEAELKNLTDAAKYPLMDCVFGDQDKGKGKSAEELFDEDMGINLDVFTGPEVVVSAEPEIDVNADSEEDLDDEPEKYKVEEKEVSYQFDHIDLDKSEWFRKDEEVVPEVPIFQNIDEPNTSQLDRQVIAWKYNSQVDAYMIKRRGGDICYIRNRKHFATLPRWDLRRLAELPLIGKHDSGRACAFEVTIREASKNNFVDFGYQKPRRRRQKKDRHWVSWKGKVVLKIEAPKIMTRVRVPDSQPPRLQDFLKWFYDNGTGEAVIRLKGEDRTKIRLLDPMEVFSFCDEDLKVLCENRIKHGAGDDTRIEANLFVKVANKARGIRAELRSVNERLRMADDQNLDMDDLSKQLDETIEKRFEKPVEVVDLDVGGEELTENIQAEMIVIDMPDTDVAEAEFVESMLVFSEDDEAGSEDVTNPLAGIKGRAGAFIEHL</sequence>
<proteinExistence type="predicted"/>
<evidence type="ECO:0000313" key="3">
    <source>
        <dbReference type="Proteomes" id="UP001229421"/>
    </source>
</evidence>
<protein>
    <submittedName>
        <fullName evidence="2">Uncharacterized protein</fullName>
    </submittedName>
</protein>
<feature type="compositionally biased region" description="Basic and acidic residues" evidence="1">
    <location>
        <begin position="250"/>
        <end position="275"/>
    </location>
</feature>
<gene>
    <name evidence="2" type="ORF">QVD17_08391</name>
</gene>
<keyword evidence="3" id="KW-1185">Reference proteome</keyword>
<dbReference type="EMBL" id="JAUHHV010000002">
    <property type="protein sequence ID" value="KAK1431765.1"/>
    <property type="molecule type" value="Genomic_DNA"/>
</dbReference>